<proteinExistence type="inferred from homology"/>
<name>A0A1X7H0H9_9SPHN</name>
<keyword evidence="7 9" id="KW-1133">Transmembrane helix</keyword>
<dbReference type="GO" id="GO:0005886">
    <property type="term" value="C:plasma membrane"/>
    <property type="evidence" value="ECO:0007669"/>
    <property type="project" value="UniProtKB-SubCell"/>
</dbReference>
<dbReference type="CDD" id="cd06261">
    <property type="entry name" value="TM_PBP2"/>
    <property type="match status" value="1"/>
</dbReference>
<feature type="transmembrane region" description="Helical" evidence="9">
    <location>
        <begin position="208"/>
        <end position="229"/>
    </location>
</feature>
<dbReference type="InterPro" id="IPR035906">
    <property type="entry name" value="MetI-like_sf"/>
</dbReference>
<dbReference type="EMBL" id="LT840185">
    <property type="protein sequence ID" value="SMF77697.1"/>
    <property type="molecule type" value="Genomic_DNA"/>
</dbReference>
<dbReference type="InterPro" id="IPR005672">
    <property type="entry name" value="Phosphate_PstA"/>
</dbReference>
<dbReference type="STRING" id="941907.SAMN06295910_2616"/>
<dbReference type="OrthoDB" id="9807065at2"/>
<dbReference type="PANTHER" id="PTHR43470">
    <property type="entry name" value="PHOSPHATE TRANSPORT SYSTEM PERMEASE PROTEIN PSTA-RELATED"/>
    <property type="match status" value="1"/>
</dbReference>
<comment type="similarity">
    <text evidence="2 9">Belongs to the binding-protein-dependent transport system permease family. CysTW subfamily.</text>
</comment>
<evidence type="ECO:0000256" key="4">
    <source>
        <dbReference type="ARBA" id="ARBA00022448"/>
    </source>
</evidence>
<evidence type="ECO:0000313" key="12">
    <source>
        <dbReference type="Proteomes" id="UP000192934"/>
    </source>
</evidence>
<evidence type="ECO:0000256" key="2">
    <source>
        <dbReference type="ARBA" id="ARBA00007069"/>
    </source>
</evidence>
<keyword evidence="8 9" id="KW-0472">Membrane</keyword>
<protein>
    <recommendedName>
        <fullName evidence="3 9">Phosphate transport system permease protein PstA</fullName>
    </recommendedName>
</protein>
<dbReference type="Gene3D" id="1.10.3720.10">
    <property type="entry name" value="MetI-like"/>
    <property type="match status" value="1"/>
</dbReference>
<feature type="transmembrane region" description="Helical" evidence="9">
    <location>
        <begin position="395"/>
        <end position="414"/>
    </location>
</feature>
<evidence type="ECO:0000256" key="6">
    <source>
        <dbReference type="ARBA" id="ARBA00022692"/>
    </source>
</evidence>
<dbReference type="Proteomes" id="UP000192934">
    <property type="component" value="Chromosome I"/>
</dbReference>
<dbReference type="NCBIfam" id="TIGR00974">
    <property type="entry name" value="3a0107s02c"/>
    <property type="match status" value="1"/>
</dbReference>
<feature type="transmembrane region" description="Helical" evidence="9">
    <location>
        <begin position="275"/>
        <end position="299"/>
    </location>
</feature>
<evidence type="ECO:0000256" key="7">
    <source>
        <dbReference type="ARBA" id="ARBA00022989"/>
    </source>
</evidence>
<evidence type="ECO:0000313" key="11">
    <source>
        <dbReference type="EMBL" id="SMF77697.1"/>
    </source>
</evidence>
<keyword evidence="4" id="KW-0813">Transport</keyword>
<comment type="subcellular location">
    <subcellularLocation>
        <location evidence="9">Cell inner membrane</location>
        <topology evidence="9">Multi-pass membrane protein</topology>
    </subcellularLocation>
    <subcellularLocation>
        <location evidence="1">Cell membrane</location>
        <topology evidence="1">Multi-pass membrane protein</topology>
    </subcellularLocation>
</comment>
<sequence>MNSAVERSPTDWKGAAMQRRIRRRYAAERRFRLMGLLAILLSVGFLAFLLLTMVGNGARGFTQTEIRLPVDFARSSLMIDPALLAGDARQANAALAAADFQGVTDAAAKAAYGETGDRLLSDGAWVALRDAARDDPALLQRQADLWVPAATDIDLAAKSSGSAEAEKIHAGLEARDAVRTGLNWSFLTGADSTDPTLVGIWGAFKGSLLTMLVTIALAFPIGVLAAVYLEEYAPRNRWTDLIEVSINNLAAVPSIIFGLLGLAVFLNVMHLPRSAALVGGMTLALMTMPVIVIAGRNAIKSVPPSIRDAALGIGASPVQVVFHHVLPLALPGILTGTIIGMARALGETAPLLMIGMRAFIATPPSGITDPATVLPVQIFLWSDEVSRGFVEKTSAAIIVLLAFLLAMNGLAIYLRNKFERRW</sequence>
<evidence type="ECO:0000256" key="9">
    <source>
        <dbReference type="RuleBase" id="RU363043"/>
    </source>
</evidence>
<feature type="transmembrane region" description="Helical" evidence="9">
    <location>
        <begin position="249"/>
        <end position="269"/>
    </location>
</feature>
<dbReference type="Pfam" id="PF11812">
    <property type="entry name" value="DUF3333"/>
    <property type="match status" value="1"/>
</dbReference>
<gene>
    <name evidence="11" type="ORF">SAMN06295910_2616</name>
</gene>
<keyword evidence="12" id="KW-1185">Reference proteome</keyword>
<dbReference type="GO" id="GO:0005315">
    <property type="term" value="F:phosphate transmembrane transporter activity"/>
    <property type="evidence" value="ECO:0007669"/>
    <property type="project" value="InterPro"/>
</dbReference>
<keyword evidence="5 9" id="KW-1003">Cell membrane</keyword>
<dbReference type="Pfam" id="PF00528">
    <property type="entry name" value="BPD_transp_1"/>
    <property type="match status" value="1"/>
</dbReference>
<dbReference type="AlphaFoldDB" id="A0A1X7H0H9"/>
<reference evidence="12" key="1">
    <citation type="submission" date="2017-04" db="EMBL/GenBank/DDBJ databases">
        <authorList>
            <person name="Varghese N."/>
            <person name="Submissions S."/>
        </authorList>
    </citation>
    <scope>NUCLEOTIDE SEQUENCE [LARGE SCALE GENOMIC DNA]</scope>
    <source>
        <strain evidence="12">Dd16</strain>
    </source>
</reference>
<evidence type="ECO:0000256" key="5">
    <source>
        <dbReference type="ARBA" id="ARBA00022475"/>
    </source>
</evidence>
<dbReference type="SUPFAM" id="SSF161098">
    <property type="entry name" value="MetI-like"/>
    <property type="match status" value="1"/>
</dbReference>
<dbReference type="InterPro" id="IPR024573">
    <property type="entry name" value="DUF3333"/>
</dbReference>
<dbReference type="PROSITE" id="PS50928">
    <property type="entry name" value="ABC_TM1"/>
    <property type="match status" value="1"/>
</dbReference>
<keyword evidence="6 9" id="KW-0812">Transmembrane</keyword>
<evidence type="ECO:0000259" key="10">
    <source>
        <dbReference type="PROSITE" id="PS50928"/>
    </source>
</evidence>
<organism evidence="11 12">
    <name type="scientific">Allosphingosinicella indica</name>
    <dbReference type="NCBI Taxonomy" id="941907"/>
    <lineage>
        <taxon>Bacteria</taxon>
        <taxon>Pseudomonadati</taxon>
        <taxon>Pseudomonadota</taxon>
        <taxon>Alphaproteobacteria</taxon>
        <taxon>Sphingomonadales</taxon>
        <taxon>Sphingomonadaceae</taxon>
        <taxon>Allosphingosinicella</taxon>
    </lineage>
</organism>
<feature type="transmembrane region" description="Helical" evidence="9">
    <location>
        <begin position="320"/>
        <end position="342"/>
    </location>
</feature>
<accession>A0A1X7H0H9</accession>
<dbReference type="InterPro" id="IPR000515">
    <property type="entry name" value="MetI-like"/>
</dbReference>
<evidence type="ECO:0000256" key="1">
    <source>
        <dbReference type="ARBA" id="ARBA00004651"/>
    </source>
</evidence>
<comment type="caution">
    <text evidence="9">Lacks conserved residue(s) required for the propagation of feature annotation.</text>
</comment>
<dbReference type="RefSeq" id="WP_085219159.1">
    <property type="nucleotide sequence ID" value="NZ_LT840185.1"/>
</dbReference>
<evidence type="ECO:0000256" key="3">
    <source>
        <dbReference type="ARBA" id="ARBA00016864"/>
    </source>
</evidence>
<dbReference type="GO" id="GO:0035435">
    <property type="term" value="P:phosphate ion transmembrane transport"/>
    <property type="evidence" value="ECO:0007669"/>
    <property type="project" value="InterPro"/>
</dbReference>
<evidence type="ECO:0000256" key="8">
    <source>
        <dbReference type="ARBA" id="ARBA00023136"/>
    </source>
</evidence>
<feature type="domain" description="ABC transmembrane type-1" evidence="10">
    <location>
        <begin position="204"/>
        <end position="411"/>
    </location>
</feature>
<dbReference type="PANTHER" id="PTHR43470:SF5">
    <property type="entry name" value="PHOSPHATE TRANSPORT SYSTEM PERMEASE PROTEIN PSTA"/>
    <property type="match status" value="1"/>
</dbReference>